<proteinExistence type="predicted"/>
<sequence length="277" mass="31711">MAVPKVNEKLLEDLQVMGFPHARATRALYYSGNSSLEEAITWMVDHENDTDIDEIPLVDVDIDIDASPSFPITEEMRRRAVALIANNLRDQESNKKKNLALRKAEKEEEQRARDNILKKLEQDKLNRRSKHGLPLESQANVRSSPAIVVKQEKISKPVYTTTKIEHLRECLRSLKREHKGENTRIRRAFETLLVYVGNVVKNPKEEKYRKIRLSNPLFHDRVGSLNGGVEFLELCGFERTDDFLHLPSEKVDMELLSSAGFVLNSAMTNPFFGLLST</sequence>
<evidence type="ECO:0000313" key="3">
    <source>
        <dbReference type="EMBL" id="GAU44940.1"/>
    </source>
</evidence>
<dbReference type="EMBL" id="DF974089">
    <property type="protein sequence ID" value="GAU44940.1"/>
    <property type="molecule type" value="Genomic_DNA"/>
</dbReference>
<evidence type="ECO:0000256" key="1">
    <source>
        <dbReference type="SAM" id="Coils"/>
    </source>
</evidence>
<dbReference type="SUPFAM" id="SSF143503">
    <property type="entry name" value="PUG domain-like"/>
    <property type="match status" value="1"/>
</dbReference>
<dbReference type="SUPFAM" id="SSF46934">
    <property type="entry name" value="UBA-like"/>
    <property type="match status" value="1"/>
</dbReference>
<dbReference type="InterPro" id="IPR009060">
    <property type="entry name" value="UBA-like_sf"/>
</dbReference>
<organism evidence="3 4">
    <name type="scientific">Trifolium subterraneum</name>
    <name type="common">Subterranean clover</name>
    <dbReference type="NCBI Taxonomy" id="3900"/>
    <lineage>
        <taxon>Eukaryota</taxon>
        <taxon>Viridiplantae</taxon>
        <taxon>Streptophyta</taxon>
        <taxon>Embryophyta</taxon>
        <taxon>Tracheophyta</taxon>
        <taxon>Spermatophyta</taxon>
        <taxon>Magnoliopsida</taxon>
        <taxon>eudicotyledons</taxon>
        <taxon>Gunneridae</taxon>
        <taxon>Pentapetalae</taxon>
        <taxon>rosids</taxon>
        <taxon>fabids</taxon>
        <taxon>Fabales</taxon>
        <taxon>Fabaceae</taxon>
        <taxon>Papilionoideae</taxon>
        <taxon>50 kb inversion clade</taxon>
        <taxon>NPAAA clade</taxon>
        <taxon>Hologalegina</taxon>
        <taxon>IRL clade</taxon>
        <taxon>Trifolieae</taxon>
        <taxon>Trifolium</taxon>
    </lineage>
</organism>
<dbReference type="Pfam" id="PF22562">
    <property type="entry name" value="UBA_7"/>
    <property type="match status" value="1"/>
</dbReference>
<reference evidence="4" key="1">
    <citation type="journal article" date="2017" name="Front. Plant Sci.">
        <title>Climate Clever Clovers: New Paradigm to Reduce the Environmental Footprint of Ruminants by Breeding Low Methanogenic Forages Utilizing Haplotype Variation.</title>
        <authorList>
            <person name="Kaur P."/>
            <person name="Appels R."/>
            <person name="Bayer P.E."/>
            <person name="Keeble-Gagnere G."/>
            <person name="Wang J."/>
            <person name="Hirakawa H."/>
            <person name="Shirasawa K."/>
            <person name="Vercoe P."/>
            <person name="Stefanova K."/>
            <person name="Durmic Z."/>
            <person name="Nichols P."/>
            <person name="Revell C."/>
            <person name="Isobe S.N."/>
            <person name="Edwards D."/>
            <person name="Erskine W."/>
        </authorList>
    </citation>
    <scope>NUCLEOTIDE SEQUENCE [LARGE SCALE GENOMIC DNA]</scope>
    <source>
        <strain evidence="4">cv. Daliak</strain>
    </source>
</reference>
<dbReference type="InterPro" id="IPR018997">
    <property type="entry name" value="PUB_domain"/>
</dbReference>
<evidence type="ECO:0000313" key="4">
    <source>
        <dbReference type="Proteomes" id="UP000242715"/>
    </source>
</evidence>
<dbReference type="OrthoDB" id="336240at2759"/>
<evidence type="ECO:0000259" key="2">
    <source>
        <dbReference type="PROSITE" id="PS50030"/>
    </source>
</evidence>
<accession>A0A2Z6P6W0</accession>
<keyword evidence="1" id="KW-0175">Coiled coil</keyword>
<dbReference type="PANTHER" id="PTHR46713">
    <property type="entry name" value="F13M7.16 PROTEIN"/>
    <property type="match status" value="1"/>
</dbReference>
<keyword evidence="4" id="KW-1185">Reference proteome</keyword>
<dbReference type="InterPro" id="IPR015940">
    <property type="entry name" value="UBA"/>
</dbReference>
<gene>
    <name evidence="3" type="ORF">TSUD_351550</name>
</gene>
<dbReference type="PROSITE" id="PS50030">
    <property type="entry name" value="UBA"/>
    <property type="match status" value="1"/>
</dbReference>
<feature type="domain" description="UBA" evidence="2">
    <location>
        <begin position="5"/>
        <end position="46"/>
    </location>
</feature>
<dbReference type="Pfam" id="PF09409">
    <property type="entry name" value="PUB"/>
    <property type="match status" value="1"/>
</dbReference>
<dbReference type="SMART" id="SM00580">
    <property type="entry name" value="PUG"/>
    <property type="match status" value="1"/>
</dbReference>
<dbReference type="Proteomes" id="UP000242715">
    <property type="component" value="Unassembled WGS sequence"/>
</dbReference>
<dbReference type="AlphaFoldDB" id="A0A2Z6P6W0"/>
<dbReference type="InterPro" id="IPR036339">
    <property type="entry name" value="PUB-like_dom_sf"/>
</dbReference>
<protein>
    <recommendedName>
        <fullName evidence="2">UBA domain-containing protein</fullName>
    </recommendedName>
</protein>
<name>A0A2Z6P6W0_TRISU</name>
<feature type="coiled-coil region" evidence="1">
    <location>
        <begin position="89"/>
        <end position="126"/>
    </location>
</feature>
<dbReference type="Gene3D" id="1.20.58.2190">
    <property type="match status" value="1"/>
</dbReference>
<dbReference type="PANTHER" id="PTHR46713:SF7">
    <property type="entry name" value="UBX DOMAIN-CONTAINING PROTEIN 1-LIKE"/>
    <property type="match status" value="1"/>
</dbReference>
<dbReference type="Gene3D" id="1.10.8.10">
    <property type="entry name" value="DNA helicase RuvA subunit, C-terminal domain"/>
    <property type="match status" value="1"/>
</dbReference>